<sequence length="238" mass="25414">MRATSSFGVLAAGLLICGDALAAPPGEDQGQDVSGTISSREATTEILPAPPPVGETIQIPGGWYRIESGPEEPGATGSLTVMKVPFPKPVAPAAPARAPAAPPAPAQPAAPSEAYPYSQPYAEAYPPASAYPPALEEQRCWMEKEAYARELFRIAGIWYYERPLELIQGVEETPGLALSPWIRFNLFGLATGGPLVSAVGVDPIRPVGWDEGLRWAADDLIQCIRWGYSDASYVPFDY</sequence>
<dbReference type="Proteomes" id="UP000055590">
    <property type="component" value="Chromosome"/>
</dbReference>
<dbReference type="STRING" id="1391653.AKJ08_0496"/>
<dbReference type="RefSeq" id="WP_050724605.1">
    <property type="nucleotide sequence ID" value="NZ_CP012332.1"/>
</dbReference>
<evidence type="ECO:0000313" key="3">
    <source>
        <dbReference type="EMBL" id="AKU90109.1"/>
    </source>
</evidence>
<feature type="region of interest" description="Disordered" evidence="1">
    <location>
        <begin position="92"/>
        <end position="113"/>
    </location>
</feature>
<feature type="signal peptide" evidence="2">
    <location>
        <begin position="1"/>
        <end position="22"/>
    </location>
</feature>
<dbReference type="AlphaFoldDB" id="A0A0K1PAG7"/>
<accession>A0A0K1PAG7</accession>
<evidence type="ECO:0000256" key="1">
    <source>
        <dbReference type="SAM" id="MobiDB-lite"/>
    </source>
</evidence>
<protein>
    <submittedName>
        <fullName evidence="3">Uncharacterized protein</fullName>
    </submittedName>
</protein>
<evidence type="ECO:0000313" key="4">
    <source>
        <dbReference type="Proteomes" id="UP000055590"/>
    </source>
</evidence>
<dbReference type="EMBL" id="CP012332">
    <property type="protein sequence ID" value="AKU90109.1"/>
    <property type="molecule type" value="Genomic_DNA"/>
</dbReference>
<evidence type="ECO:0000256" key="2">
    <source>
        <dbReference type="SAM" id="SignalP"/>
    </source>
</evidence>
<proteinExistence type="predicted"/>
<feature type="chain" id="PRO_5005465559" evidence="2">
    <location>
        <begin position="23"/>
        <end position="238"/>
    </location>
</feature>
<name>A0A0K1PAG7_9BACT</name>
<reference evidence="3 4" key="1">
    <citation type="submission" date="2015-08" db="EMBL/GenBank/DDBJ databases">
        <authorList>
            <person name="Babu N.S."/>
            <person name="Beckwith C.J."/>
            <person name="Beseler K.G."/>
            <person name="Brison A."/>
            <person name="Carone J.V."/>
            <person name="Caskin T.P."/>
            <person name="Diamond M."/>
            <person name="Durham M.E."/>
            <person name="Foxe J.M."/>
            <person name="Go M."/>
            <person name="Henderson B.A."/>
            <person name="Jones I.B."/>
            <person name="McGettigan J.A."/>
            <person name="Micheletti S.J."/>
            <person name="Nasrallah M.E."/>
            <person name="Ortiz D."/>
            <person name="Piller C.R."/>
            <person name="Privatt S.R."/>
            <person name="Schneider S.L."/>
            <person name="Sharp S."/>
            <person name="Smith T.C."/>
            <person name="Stanton J.D."/>
            <person name="Ullery H.E."/>
            <person name="Wilson R.J."/>
            <person name="Serrano M.G."/>
            <person name="Buck G."/>
            <person name="Lee V."/>
            <person name="Wang Y."/>
            <person name="Carvalho R."/>
            <person name="Voegtly L."/>
            <person name="Shi R."/>
            <person name="Duckworth R."/>
            <person name="Johnson A."/>
            <person name="Loviza R."/>
            <person name="Walstead R."/>
            <person name="Shah Z."/>
            <person name="Kiflezghi M."/>
            <person name="Wade K."/>
            <person name="Ball S.L."/>
            <person name="Bradley K.W."/>
            <person name="Asai D.J."/>
            <person name="Bowman C.A."/>
            <person name="Russell D.A."/>
            <person name="Pope W.H."/>
            <person name="Jacobs-Sera D."/>
            <person name="Hendrix R.W."/>
            <person name="Hatfull G.F."/>
        </authorList>
    </citation>
    <scope>NUCLEOTIDE SEQUENCE [LARGE SCALE GENOMIC DNA]</scope>
    <source>
        <strain evidence="3 4">DSM 27710</strain>
    </source>
</reference>
<gene>
    <name evidence="3" type="ORF">AKJ08_0496</name>
</gene>
<keyword evidence="4" id="KW-1185">Reference proteome</keyword>
<dbReference type="KEGG" id="vin:AKJ08_0496"/>
<keyword evidence="2" id="KW-0732">Signal</keyword>
<organism evidence="3 4">
    <name type="scientific">Vulgatibacter incomptus</name>
    <dbReference type="NCBI Taxonomy" id="1391653"/>
    <lineage>
        <taxon>Bacteria</taxon>
        <taxon>Pseudomonadati</taxon>
        <taxon>Myxococcota</taxon>
        <taxon>Myxococcia</taxon>
        <taxon>Myxococcales</taxon>
        <taxon>Cystobacterineae</taxon>
        <taxon>Vulgatibacteraceae</taxon>
        <taxon>Vulgatibacter</taxon>
    </lineage>
</organism>